<dbReference type="PROSITE" id="PS51257">
    <property type="entry name" value="PROKAR_LIPOPROTEIN"/>
    <property type="match status" value="1"/>
</dbReference>
<dbReference type="Pfam" id="PF07980">
    <property type="entry name" value="SusD_RagB"/>
    <property type="match status" value="1"/>
</dbReference>
<evidence type="ECO:0000256" key="3">
    <source>
        <dbReference type="ARBA" id="ARBA00022729"/>
    </source>
</evidence>
<feature type="domain" description="RagB/SusD" evidence="6">
    <location>
        <begin position="326"/>
        <end position="527"/>
    </location>
</feature>
<evidence type="ECO:0000256" key="1">
    <source>
        <dbReference type="ARBA" id="ARBA00004442"/>
    </source>
</evidence>
<dbReference type="Gene3D" id="1.25.40.390">
    <property type="match status" value="1"/>
</dbReference>
<evidence type="ECO:0000256" key="4">
    <source>
        <dbReference type="ARBA" id="ARBA00023136"/>
    </source>
</evidence>
<comment type="similarity">
    <text evidence="2">Belongs to the SusD family.</text>
</comment>
<accession>A0A512RJ61</accession>
<evidence type="ECO:0000313" key="8">
    <source>
        <dbReference type="EMBL" id="GEP95704.1"/>
    </source>
</evidence>
<evidence type="ECO:0000259" key="6">
    <source>
        <dbReference type="Pfam" id="PF07980"/>
    </source>
</evidence>
<feature type="domain" description="SusD-like N-terminal" evidence="7">
    <location>
        <begin position="85"/>
        <end position="238"/>
    </location>
</feature>
<dbReference type="InterPro" id="IPR011990">
    <property type="entry name" value="TPR-like_helical_dom_sf"/>
</dbReference>
<keyword evidence="4" id="KW-0472">Membrane</keyword>
<dbReference type="GO" id="GO:0009279">
    <property type="term" value="C:cell outer membrane"/>
    <property type="evidence" value="ECO:0007669"/>
    <property type="project" value="UniProtKB-SubCell"/>
</dbReference>
<reference evidence="8 9" key="1">
    <citation type="submission" date="2019-07" db="EMBL/GenBank/DDBJ databases">
        <title>Whole genome shotgun sequence of Chitinophaga cymbidii NBRC 109752.</title>
        <authorList>
            <person name="Hosoyama A."/>
            <person name="Uohara A."/>
            <person name="Ohji S."/>
            <person name="Ichikawa N."/>
        </authorList>
    </citation>
    <scope>NUCLEOTIDE SEQUENCE [LARGE SCALE GENOMIC DNA]</scope>
    <source>
        <strain evidence="8 9">NBRC 109752</strain>
    </source>
</reference>
<name>A0A512RJ61_9BACT</name>
<comment type="caution">
    <text evidence="8">The sequence shown here is derived from an EMBL/GenBank/DDBJ whole genome shotgun (WGS) entry which is preliminary data.</text>
</comment>
<evidence type="ECO:0000256" key="5">
    <source>
        <dbReference type="ARBA" id="ARBA00023237"/>
    </source>
</evidence>
<dbReference type="InterPro" id="IPR033985">
    <property type="entry name" value="SusD-like_N"/>
</dbReference>
<keyword evidence="3" id="KW-0732">Signal</keyword>
<comment type="subcellular location">
    <subcellularLocation>
        <location evidence="1">Cell outer membrane</location>
    </subcellularLocation>
</comment>
<dbReference type="CDD" id="cd08977">
    <property type="entry name" value="SusD"/>
    <property type="match status" value="1"/>
</dbReference>
<evidence type="ECO:0000313" key="9">
    <source>
        <dbReference type="Proteomes" id="UP000321436"/>
    </source>
</evidence>
<dbReference type="Pfam" id="PF14322">
    <property type="entry name" value="SusD-like_3"/>
    <property type="match status" value="1"/>
</dbReference>
<organism evidence="8 9">
    <name type="scientific">Chitinophaga cymbidii</name>
    <dbReference type="NCBI Taxonomy" id="1096750"/>
    <lineage>
        <taxon>Bacteria</taxon>
        <taxon>Pseudomonadati</taxon>
        <taxon>Bacteroidota</taxon>
        <taxon>Chitinophagia</taxon>
        <taxon>Chitinophagales</taxon>
        <taxon>Chitinophagaceae</taxon>
        <taxon>Chitinophaga</taxon>
    </lineage>
</organism>
<dbReference type="Proteomes" id="UP000321436">
    <property type="component" value="Unassembled WGS sequence"/>
</dbReference>
<keyword evidence="5" id="KW-0998">Cell outer membrane</keyword>
<protein>
    <submittedName>
        <fullName evidence="8">Membrane protein</fullName>
    </submittedName>
</protein>
<sequence length="527" mass="59432">MKQNRWINILLAAVLLLSACKDKFLDEYPEGQLSEGNFFLSTEDFMQALTGAYVPLRGAINPTRGTYEAGSGINNIAFFMDEMRSDNTHYDYNAKDRGGAGYEQLADFMDEATNGVVENRYRSAYVGVSRANVILDRIETITFEMDEADRKKIVGEAKALRAHYYFDLVRHYGGVPLHLHEVKAVSESFLPRSGVDTVYAQIISDFTDALALLEPPSVFPQSGHITKGMVATELALVYMTRKRFADAVPLLQSVTQMGYDLLPEYASVFTPANENSRESIFEIQYKEGTEGLQGNLIYRFIPVTPDTKNILGISYNNSDGGWNVPSDDILAAYEPNDKRLDASIGIIEGHLDADADFIPEKIVSVVNYPGPPAGKVAKRFIRKYLHPPYTTVNNTGDNWPVFRYADVLLMLAECLNETGSSGEALPHLNRVRDRADLGDITTTDQAQLREIIAHERRIELAFENHRWLDLVRTERAIPVMTAYGNYMKLHYGYLLPSSYKVTTERLVYAIPFREMQYNKLLVQNKGY</sequence>
<keyword evidence="9" id="KW-1185">Reference proteome</keyword>
<gene>
    <name evidence="8" type="ORF">CCY01nite_19640</name>
</gene>
<dbReference type="SUPFAM" id="SSF48452">
    <property type="entry name" value="TPR-like"/>
    <property type="match status" value="1"/>
</dbReference>
<dbReference type="AlphaFoldDB" id="A0A512RJ61"/>
<evidence type="ECO:0000256" key="2">
    <source>
        <dbReference type="ARBA" id="ARBA00006275"/>
    </source>
</evidence>
<dbReference type="RefSeq" id="WP_146860183.1">
    <property type="nucleotide sequence ID" value="NZ_BKAU01000001.1"/>
</dbReference>
<proteinExistence type="inferred from homology"/>
<dbReference type="InterPro" id="IPR012944">
    <property type="entry name" value="SusD_RagB_dom"/>
</dbReference>
<evidence type="ECO:0000259" key="7">
    <source>
        <dbReference type="Pfam" id="PF14322"/>
    </source>
</evidence>
<dbReference type="OrthoDB" id="993981at2"/>
<dbReference type="EMBL" id="BKAU01000001">
    <property type="protein sequence ID" value="GEP95704.1"/>
    <property type="molecule type" value="Genomic_DNA"/>
</dbReference>